<dbReference type="InterPro" id="IPR011990">
    <property type="entry name" value="TPR-like_helical_dom_sf"/>
</dbReference>
<comment type="caution">
    <text evidence="5">The sequence shown here is derived from an EMBL/GenBank/DDBJ whole genome shotgun (WGS) entry which is preliminary data.</text>
</comment>
<dbReference type="PROSITE" id="PS50005">
    <property type="entry name" value="TPR"/>
    <property type="match status" value="1"/>
</dbReference>
<dbReference type="InterPro" id="IPR013105">
    <property type="entry name" value="TPR_2"/>
</dbReference>
<accession>A0ABT7E0Q0</accession>
<dbReference type="EMBL" id="JARRAF010000026">
    <property type="protein sequence ID" value="MDK2125893.1"/>
    <property type="molecule type" value="Genomic_DNA"/>
</dbReference>
<dbReference type="InterPro" id="IPR019734">
    <property type="entry name" value="TPR_rpt"/>
</dbReference>
<evidence type="ECO:0000256" key="1">
    <source>
        <dbReference type="ARBA" id="ARBA00022737"/>
    </source>
</evidence>
<sequence>MTDHSDLASQADALIQASQAASARGDTAEATRLLEQAAAVGGGHPVGLWLLGAEYAEARRYEEAEQCMTRAIELAPNMGVCRFQLGLMQLTSGRPQQAAQTWTPFDELPEEEPLRLFAVGLLAMVRGEYDLATAALQRGIALNATVLPLNRDMQMVLGEIDRLRNEVPPADGQATTEGNAQTEEAEETDSDAHVLLTAYRGSQLQ</sequence>
<dbReference type="Gene3D" id="1.25.40.10">
    <property type="entry name" value="Tetratricopeptide repeat domain"/>
    <property type="match status" value="1"/>
</dbReference>
<evidence type="ECO:0000256" key="2">
    <source>
        <dbReference type="ARBA" id="ARBA00022803"/>
    </source>
</evidence>
<keyword evidence="1" id="KW-0677">Repeat</keyword>
<dbReference type="SMART" id="SM00028">
    <property type="entry name" value="TPR"/>
    <property type="match status" value="3"/>
</dbReference>
<feature type="region of interest" description="Disordered" evidence="4">
    <location>
        <begin position="166"/>
        <end position="192"/>
    </location>
</feature>
<reference evidence="5" key="1">
    <citation type="submission" date="2023-03" db="EMBL/GenBank/DDBJ databases">
        <title>Chitinimonas shenzhenensis gen. nov., sp. nov., a novel member of family Burkholderiaceae isolated from activated sludge collected in Shen Zhen, China.</title>
        <authorList>
            <person name="Wang X."/>
        </authorList>
    </citation>
    <scope>NUCLEOTIDE SEQUENCE</scope>
    <source>
        <strain evidence="5">DQS-5</strain>
    </source>
</reference>
<feature type="repeat" description="TPR" evidence="3">
    <location>
        <begin position="45"/>
        <end position="78"/>
    </location>
</feature>
<evidence type="ECO:0000256" key="3">
    <source>
        <dbReference type="PROSITE-ProRule" id="PRU00339"/>
    </source>
</evidence>
<name>A0ABT7E0Q0_9NEIS</name>
<evidence type="ECO:0000313" key="5">
    <source>
        <dbReference type="EMBL" id="MDK2125893.1"/>
    </source>
</evidence>
<evidence type="ECO:0000256" key="4">
    <source>
        <dbReference type="SAM" id="MobiDB-lite"/>
    </source>
</evidence>
<gene>
    <name evidence="5" type="ORF">PZA18_17710</name>
</gene>
<dbReference type="RefSeq" id="WP_284102206.1">
    <property type="nucleotide sequence ID" value="NZ_JARRAF010000026.1"/>
</dbReference>
<dbReference type="Pfam" id="PF07719">
    <property type="entry name" value="TPR_2"/>
    <property type="match status" value="1"/>
</dbReference>
<dbReference type="Proteomes" id="UP001172778">
    <property type="component" value="Unassembled WGS sequence"/>
</dbReference>
<feature type="compositionally biased region" description="Polar residues" evidence="4">
    <location>
        <begin position="173"/>
        <end position="182"/>
    </location>
</feature>
<evidence type="ECO:0000313" key="6">
    <source>
        <dbReference type="Proteomes" id="UP001172778"/>
    </source>
</evidence>
<protein>
    <submittedName>
        <fullName evidence="5">Tetratricopeptide repeat protein</fullName>
    </submittedName>
</protein>
<organism evidence="5 6">
    <name type="scientific">Parachitinimonas caeni</name>
    <dbReference type="NCBI Taxonomy" id="3031301"/>
    <lineage>
        <taxon>Bacteria</taxon>
        <taxon>Pseudomonadati</taxon>
        <taxon>Pseudomonadota</taxon>
        <taxon>Betaproteobacteria</taxon>
        <taxon>Neisseriales</taxon>
        <taxon>Chitinibacteraceae</taxon>
        <taxon>Parachitinimonas</taxon>
    </lineage>
</organism>
<keyword evidence="2 3" id="KW-0802">TPR repeat</keyword>
<proteinExistence type="predicted"/>
<dbReference type="SUPFAM" id="SSF48452">
    <property type="entry name" value="TPR-like"/>
    <property type="match status" value="1"/>
</dbReference>
<keyword evidence="6" id="KW-1185">Reference proteome</keyword>